<feature type="transmembrane region" description="Helical" evidence="2">
    <location>
        <begin position="95"/>
        <end position="115"/>
    </location>
</feature>
<dbReference type="Proteomes" id="UP000509597">
    <property type="component" value="Chromosome"/>
</dbReference>
<name>A0A7H9BHJ0_9NEIS</name>
<keyword evidence="1" id="KW-0129">CBS domain</keyword>
<gene>
    <name evidence="4" type="ORF">HQ393_06900</name>
</gene>
<evidence type="ECO:0000259" key="3">
    <source>
        <dbReference type="PROSITE" id="PS51371"/>
    </source>
</evidence>
<evidence type="ECO:0000313" key="5">
    <source>
        <dbReference type="Proteomes" id="UP000509597"/>
    </source>
</evidence>
<dbReference type="InterPro" id="IPR046342">
    <property type="entry name" value="CBS_dom_sf"/>
</dbReference>
<keyword evidence="5" id="KW-1185">Reference proteome</keyword>
<sequence>MHIKAFFPAVTPIQFKECIVGSIGAALGLIGTAMLCQWFFGLHSHWLIAPIGASAVLLFAAPASPLAQPWSIIVGNVLSAVAGVLCANLIGHTALAAGIAVMLAIAVMLLTRSLHPPGGAVALTAVIGGSQISDLGYLFVVVPVAINSLLILLIALIYSHLASRRYPNYTPPVTTHHTNDPSPSQRVGTSAEDIKYALAHQEQLLDISSQDLQHVLHDAQQHALQLKIGALRCDAVMSRSVVTVTPESSYAEAWQKLSHHRVKALPVSNSQSQLLGIVTLHDLVIDPPSAQPRAAFTMNTPIAEIMNTQIHTARPEQSLLELAELFADGGLHHLPVVDADRLVGIITQSDMVAALLQCLLSAKIETN</sequence>
<dbReference type="PANTHER" id="PTHR33741">
    <property type="entry name" value="TRANSMEMBRANE PROTEIN DDB_G0269096-RELATED"/>
    <property type="match status" value="1"/>
</dbReference>
<dbReference type="Gene3D" id="3.10.580.10">
    <property type="entry name" value="CBS-domain"/>
    <property type="match status" value="1"/>
</dbReference>
<accession>A0A7H9BHJ0</accession>
<dbReference type="InterPro" id="IPR000644">
    <property type="entry name" value="CBS_dom"/>
</dbReference>
<dbReference type="PROSITE" id="PS51371">
    <property type="entry name" value="CBS"/>
    <property type="match status" value="2"/>
</dbReference>
<evidence type="ECO:0000313" key="4">
    <source>
        <dbReference type="EMBL" id="QLG88009.1"/>
    </source>
</evidence>
<dbReference type="InterPro" id="IPR007065">
    <property type="entry name" value="HPP"/>
</dbReference>
<protein>
    <submittedName>
        <fullName evidence="4">HPP family protein</fullName>
    </submittedName>
</protein>
<keyword evidence="2" id="KW-1133">Transmembrane helix</keyword>
<dbReference type="AlphaFoldDB" id="A0A7H9BHJ0"/>
<dbReference type="KEGG" id="chiz:HQ393_06900"/>
<evidence type="ECO:0000256" key="1">
    <source>
        <dbReference type="PROSITE-ProRule" id="PRU00703"/>
    </source>
</evidence>
<feature type="domain" description="CBS" evidence="3">
    <location>
        <begin position="306"/>
        <end position="361"/>
    </location>
</feature>
<feature type="domain" description="CBS" evidence="3">
    <location>
        <begin position="237"/>
        <end position="295"/>
    </location>
</feature>
<feature type="transmembrane region" description="Helical" evidence="2">
    <location>
        <begin position="20"/>
        <end position="40"/>
    </location>
</feature>
<dbReference type="SUPFAM" id="SSF54631">
    <property type="entry name" value="CBS-domain pair"/>
    <property type="match status" value="1"/>
</dbReference>
<dbReference type="Pfam" id="PF00571">
    <property type="entry name" value="CBS"/>
    <property type="match status" value="2"/>
</dbReference>
<organism evidence="4 5">
    <name type="scientific">Chitinibacter bivalviorum</name>
    <dbReference type="NCBI Taxonomy" id="2739434"/>
    <lineage>
        <taxon>Bacteria</taxon>
        <taxon>Pseudomonadati</taxon>
        <taxon>Pseudomonadota</taxon>
        <taxon>Betaproteobacteria</taxon>
        <taxon>Neisseriales</taxon>
        <taxon>Chitinibacteraceae</taxon>
        <taxon>Chitinibacter</taxon>
    </lineage>
</organism>
<proteinExistence type="predicted"/>
<keyword evidence="2" id="KW-0472">Membrane</keyword>
<dbReference type="PANTHER" id="PTHR33741:SF5">
    <property type="entry name" value="TRANSMEMBRANE PROTEIN DDB_G0269096-RELATED"/>
    <property type="match status" value="1"/>
</dbReference>
<keyword evidence="2" id="KW-0812">Transmembrane</keyword>
<dbReference type="InterPro" id="IPR058581">
    <property type="entry name" value="TM_HPP"/>
</dbReference>
<reference evidence="4 5" key="1">
    <citation type="submission" date="2020-07" db="EMBL/GenBank/DDBJ databases">
        <title>Complete genome sequence of Chitinibacter sp. 2T18.</title>
        <authorList>
            <person name="Bae J.-W."/>
            <person name="Choi J.-W."/>
        </authorList>
    </citation>
    <scope>NUCLEOTIDE SEQUENCE [LARGE SCALE GENOMIC DNA]</scope>
    <source>
        <strain evidence="4 5">2T18</strain>
    </source>
</reference>
<feature type="transmembrane region" description="Helical" evidence="2">
    <location>
        <begin position="47"/>
        <end position="64"/>
    </location>
</feature>
<dbReference type="CDD" id="cd04600">
    <property type="entry name" value="CBS_pair_HPP_assoc"/>
    <property type="match status" value="1"/>
</dbReference>
<dbReference type="SMART" id="SM00116">
    <property type="entry name" value="CBS"/>
    <property type="match status" value="2"/>
</dbReference>
<evidence type="ECO:0000256" key="2">
    <source>
        <dbReference type="SAM" id="Phobius"/>
    </source>
</evidence>
<dbReference type="Pfam" id="PF04982">
    <property type="entry name" value="TM_HPP"/>
    <property type="match status" value="1"/>
</dbReference>
<dbReference type="EMBL" id="CP058627">
    <property type="protein sequence ID" value="QLG88009.1"/>
    <property type="molecule type" value="Genomic_DNA"/>
</dbReference>
<feature type="transmembrane region" description="Helical" evidence="2">
    <location>
        <begin position="135"/>
        <end position="158"/>
    </location>
</feature>